<keyword evidence="4" id="KW-0493">Microtubule</keyword>
<feature type="domain" description="Gamma tubulin complex component C-terminal" evidence="6">
    <location>
        <begin position="18"/>
        <end position="102"/>
    </location>
</feature>
<comment type="similarity">
    <text evidence="2">Belongs to the TUBGCP family.</text>
</comment>
<dbReference type="OrthoDB" id="5860513at2759"/>
<keyword evidence="3" id="KW-0963">Cytoplasm</keyword>
<dbReference type="Proteomes" id="UP000271098">
    <property type="component" value="Unassembled WGS sequence"/>
</dbReference>
<keyword evidence="5" id="KW-0206">Cytoskeleton</keyword>
<dbReference type="InterPro" id="IPR042241">
    <property type="entry name" value="GCP_C_sf"/>
</dbReference>
<dbReference type="EMBL" id="UYRT01001038">
    <property type="protein sequence ID" value="VDK29129.1"/>
    <property type="molecule type" value="Genomic_DNA"/>
</dbReference>
<evidence type="ECO:0000313" key="7">
    <source>
        <dbReference type="EMBL" id="VDK29129.1"/>
    </source>
</evidence>
<dbReference type="WBParaSite" id="GPUH_0000096701-mRNA-1">
    <property type="protein sequence ID" value="GPUH_0000096701-mRNA-1"/>
    <property type="gene ID" value="GPUH_0000096701"/>
</dbReference>
<protein>
    <submittedName>
        <fullName evidence="9">GCP_C_terminal domain-containing protein</fullName>
    </submittedName>
</protein>
<dbReference type="GO" id="GO:0043015">
    <property type="term" value="F:gamma-tubulin binding"/>
    <property type="evidence" value="ECO:0007669"/>
    <property type="project" value="InterPro"/>
</dbReference>
<evidence type="ECO:0000256" key="4">
    <source>
        <dbReference type="ARBA" id="ARBA00022701"/>
    </source>
</evidence>
<dbReference type="AlphaFoldDB" id="A0A183CWX6"/>
<dbReference type="Gene3D" id="1.20.120.1900">
    <property type="entry name" value="Gamma-tubulin complex, C-terminal domain"/>
    <property type="match status" value="1"/>
</dbReference>
<name>A0A183CWX6_9BILA</name>
<evidence type="ECO:0000256" key="3">
    <source>
        <dbReference type="ARBA" id="ARBA00022490"/>
    </source>
</evidence>
<dbReference type="InterPro" id="IPR040457">
    <property type="entry name" value="GCP_C"/>
</dbReference>
<gene>
    <name evidence="7" type="ORF">GPUH_LOCUS967</name>
</gene>
<reference evidence="9" key="1">
    <citation type="submission" date="2016-06" db="UniProtKB">
        <authorList>
            <consortium name="WormBaseParasite"/>
        </authorList>
    </citation>
    <scope>IDENTIFICATION</scope>
</reference>
<comment type="subcellular location">
    <subcellularLocation>
        <location evidence="1">Cytoplasm</location>
        <location evidence="1">Cytoskeleton</location>
    </subcellularLocation>
</comment>
<evidence type="ECO:0000256" key="5">
    <source>
        <dbReference type="ARBA" id="ARBA00023212"/>
    </source>
</evidence>
<reference evidence="7 8" key="2">
    <citation type="submission" date="2018-11" db="EMBL/GenBank/DDBJ databases">
        <authorList>
            <consortium name="Pathogen Informatics"/>
        </authorList>
    </citation>
    <scope>NUCLEOTIDE SEQUENCE [LARGE SCALE GENOMIC DNA]</scope>
</reference>
<sequence length="145" mass="17110">MSDRSGVLRQQVTLPLQSKFSQEIDSIHGDTDAIIEVHERYLDALEENLFLNEKNTTLRNLFYALFTLIVELLDCWSCFRLDANDVSEARKRFNGYQKAVIVEDLQDVHYFEREEERIHLEELQQCLMDCYRPKIGMIKSKFASE</sequence>
<evidence type="ECO:0000256" key="2">
    <source>
        <dbReference type="ARBA" id="ARBA00010337"/>
    </source>
</evidence>
<evidence type="ECO:0000313" key="9">
    <source>
        <dbReference type="WBParaSite" id="GPUH_0000096701-mRNA-1"/>
    </source>
</evidence>
<dbReference type="Pfam" id="PF04130">
    <property type="entry name" value="GCP_C_terminal"/>
    <property type="match status" value="1"/>
</dbReference>
<evidence type="ECO:0000313" key="8">
    <source>
        <dbReference type="Proteomes" id="UP000271098"/>
    </source>
</evidence>
<keyword evidence="8" id="KW-1185">Reference proteome</keyword>
<accession>A0A183CWX6</accession>
<dbReference type="GO" id="GO:0005874">
    <property type="term" value="C:microtubule"/>
    <property type="evidence" value="ECO:0007669"/>
    <property type="project" value="UniProtKB-KW"/>
</dbReference>
<evidence type="ECO:0000256" key="1">
    <source>
        <dbReference type="ARBA" id="ARBA00004245"/>
    </source>
</evidence>
<proteinExistence type="inferred from homology"/>
<organism evidence="9">
    <name type="scientific">Gongylonema pulchrum</name>
    <dbReference type="NCBI Taxonomy" id="637853"/>
    <lineage>
        <taxon>Eukaryota</taxon>
        <taxon>Metazoa</taxon>
        <taxon>Ecdysozoa</taxon>
        <taxon>Nematoda</taxon>
        <taxon>Chromadorea</taxon>
        <taxon>Rhabditida</taxon>
        <taxon>Spirurina</taxon>
        <taxon>Spiruromorpha</taxon>
        <taxon>Spiruroidea</taxon>
        <taxon>Gongylonematidae</taxon>
        <taxon>Gongylonema</taxon>
    </lineage>
</organism>
<evidence type="ECO:0000259" key="6">
    <source>
        <dbReference type="Pfam" id="PF04130"/>
    </source>
</evidence>